<proteinExistence type="predicted"/>
<evidence type="ECO:0000313" key="2">
    <source>
        <dbReference type="Proteomes" id="UP000605846"/>
    </source>
</evidence>
<accession>A0A8H7BW73</accession>
<gene>
    <name evidence="1" type="ORF">EC973_006584</name>
</gene>
<organism evidence="1 2">
    <name type="scientific">Apophysomyces ossiformis</name>
    <dbReference type="NCBI Taxonomy" id="679940"/>
    <lineage>
        <taxon>Eukaryota</taxon>
        <taxon>Fungi</taxon>
        <taxon>Fungi incertae sedis</taxon>
        <taxon>Mucoromycota</taxon>
        <taxon>Mucoromycotina</taxon>
        <taxon>Mucoromycetes</taxon>
        <taxon>Mucorales</taxon>
        <taxon>Mucorineae</taxon>
        <taxon>Mucoraceae</taxon>
        <taxon>Apophysomyces</taxon>
    </lineage>
</organism>
<sequence length="121" mass="13695">MSKRVTTSTSRTEKLIDEAKLGHVVLDVFNPDPAGSQWRCPFCCPPEFVMKTPPASNKSAMEKVRTMIGQHLALHRSDVLGQMSRKELEEYEKVTQRMYGLLLIHNTTNSFSKRAAEGHAY</sequence>
<reference evidence="1" key="1">
    <citation type="submission" date="2020-01" db="EMBL/GenBank/DDBJ databases">
        <title>Genome Sequencing of Three Apophysomyces-Like Fungal Strains Confirms a Novel Fungal Genus in the Mucoromycota with divergent Burkholderia-like Endosymbiotic Bacteria.</title>
        <authorList>
            <person name="Stajich J.E."/>
            <person name="Macias A.M."/>
            <person name="Carter-House D."/>
            <person name="Lovett B."/>
            <person name="Kasson L.R."/>
            <person name="Berry K."/>
            <person name="Grigoriev I."/>
            <person name="Chang Y."/>
            <person name="Spatafora J."/>
            <person name="Kasson M.T."/>
        </authorList>
    </citation>
    <scope>NUCLEOTIDE SEQUENCE</scope>
    <source>
        <strain evidence="1">NRRL A-21654</strain>
    </source>
</reference>
<dbReference type="AlphaFoldDB" id="A0A8H7BW73"/>
<dbReference type="Proteomes" id="UP000605846">
    <property type="component" value="Unassembled WGS sequence"/>
</dbReference>
<protein>
    <submittedName>
        <fullName evidence="1">Uncharacterized protein</fullName>
    </submittedName>
</protein>
<name>A0A8H7BW73_9FUNG</name>
<comment type="caution">
    <text evidence="1">The sequence shown here is derived from an EMBL/GenBank/DDBJ whole genome shotgun (WGS) entry which is preliminary data.</text>
</comment>
<evidence type="ECO:0000313" key="1">
    <source>
        <dbReference type="EMBL" id="KAF7728190.1"/>
    </source>
</evidence>
<dbReference type="EMBL" id="JABAYA010000042">
    <property type="protein sequence ID" value="KAF7728190.1"/>
    <property type="molecule type" value="Genomic_DNA"/>
</dbReference>
<keyword evidence="2" id="KW-1185">Reference proteome</keyword>